<reference evidence="6 7" key="1">
    <citation type="submission" date="2020-02" db="EMBL/GenBank/DDBJ databases">
        <title>Thermophilic hydrogen producing bacteria, Caloranaerobacter azorensis.</title>
        <authorList>
            <person name="Baek K."/>
        </authorList>
    </citation>
    <scope>NUCLEOTIDE SEQUENCE [LARGE SCALE GENOMIC DNA]</scope>
    <source>
        <strain evidence="6 7">T3-1</strain>
    </source>
</reference>
<dbReference type="SUPFAM" id="SSF52540">
    <property type="entry name" value="P-loop containing nucleoside triphosphate hydrolases"/>
    <property type="match status" value="1"/>
</dbReference>
<evidence type="ECO:0000313" key="6">
    <source>
        <dbReference type="EMBL" id="QIB26069.1"/>
    </source>
</evidence>
<dbReference type="PANTHER" id="PTHR32114">
    <property type="entry name" value="ABC TRANSPORTER ABCH.3"/>
    <property type="match status" value="1"/>
</dbReference>
<dbReference type="Proteomes" id="UP000464452">
    <property type="component" value="Chromosome"/>
</dbReference>
<dbReference type="GO" id="GO:0016887">
    <property type="term" value="F:ATP hydrolysis activity"/>
    <property type="evidence" value="ECO:0007669"/>
    <property type="project" value="InterPro"/>
</dbReference>
<dbReference type="AlphaFoldDB" id="A0A6P1Y9P5"/>
<evidence type="ECO:0000256" key="4">
    <source>
        <dbReference type="SAM" id="Coils"/>
    </source>
</evidence>
<feature type="domain" description="Rad50/SbcC-type AAA" evidence="5">
    <location>
        <begin position="8"/>
        <end position="231"/>
    </location>
</feature>
<dbReference type="Pfam" id="PF13476">
    <property type="entry name" value="AAA_23"/>
    <property type="match status" value="1"/>
</dbReference>
<sequence>MLINIKNLKLKNFKGIKDMSIDFGRVTNIYGENATGKTTIFDAFTWLLFDKDSTDKKDFNIKTIDENGDVIHGLEHEVEGVLEVDGKEITLRKIYKEKWTQKRGEEQRLLTGHTTEHFINDVPVKKSEYTKRINELINENIFKLVTNPLYFNTNLNWKDRRKILLEIVGNVSDQDVIATNDKLKKLETLLEDKNLEEFKKIIAFKKKKLNEELKSIPYRIDELNNSIEDIDPEVLDFRKRGIVAAINQIEESLMDNSKMYEGLMKERDKLYQLKSKLREIEFNAKLEAEKPLRHLQKELKMAENEKSQLDMELYRLNNLIETKEDLIKSIEKELAELREKWNQINQEELHIPEDSFICPTCKRPFEEHDIELKKNEMIENFNQNKSKRLSDITSTGKRKKENLEKIKGEIESLIANRNTILSKLESINKAIEKKKTEIENYNPIVNLEDNKEYIDILKEVKELELKLSSPVEVEQEIREYKAKKNELEKELEEINNSLAYHEHNQKAKKRIEELMKREKELANMIAELEGQEYLCEEFIRTKVDLLENRINSKFKNVRFKLFNTLVNGALEECCETLINGVPFQDANNAAKINAGIDIINTLSEHYQITAPIFIDNRESINQILESNSQIINLIVSKDKKLRIEVA</sequence>
<feature type="coiled-coil region" evidence="4">
    <location>
        <begin position="285"/>
        <end position="347"/>
    </location>
</feature>
<accession>A0A6P1Y9P5</accession>
<dbReference type="KEGG" id="cazo:G3A45_01335"/>
<gene>
    <name evidence="6" type="ORF">G3A45_01335</name>
</gene>
<evidence type="ECO:0000256" key="1">
    <source>
        <dbReference type="ARBA" id="ARBA00006930"/>
    </source>
</evidence>
<evidence type="ECO:0000259" key="5">
    <source>
        <dbReference type="Pfam" id="PF13476"/>
    </source>
</evidence>
<dbReference type="InterPro" id="IPR027417">
    <property type="entry name" value="P-loop_NTPase"/>
</dbReference>
<name>A0A6P1Y9P5_9FIRM</name>
<proteinExistence type="inferred from homology"/>
<comment type="subunit">
    <text evidence="2">Heterodimer of SbcC and SbcD.</text>
</comment>
<feature type="coiled-coil region" evidence="4">
    <location>
        <begin position="470"/>
        <end position="531"/>
    </location>
</feature>
<organism evidence="6 7">
    <name type="scientific">Caloranaerobacter azorensis</name>
    <dbReference type="NCBI Taxonomy" id="116090"/>
    <lineage>
        <taxon>Bacteria</taxon>
        <taxon>Bacillati</taxon>
        <taxon>Bacillota</taxon>
        <taxon>Tissierellia</taxon>
        <taxon>Tissierellales</taxon>
        <taxon>Thermohalobacteraceae</taxon>
        <taxon>Caloranaerobacter</taxon>
    </lineage>
</organism>
<evidence type="ECO:0000256" key="2">
    <source>
        <dbReference type="ARBA" id="ARBA00011322"/>
    </source>
</evidence>
<dbReference type="RefSeq" id="WP_163234249.1">
    <property type="nucleotide sequence ID" value="NZ_CP048617.1"/>
</dbReference>
<protein>
    <recommendedName>
        <fullName evidence="3">Nuclease SbcCD subunit C</fullName>
    </recommendedName>
</protein>
<keyword evidence="4" id="KW-0175">Coiled coil</keyword>
<comment type="similarity">
    <text evidence="1">Belongs to the SMC family. SbcC subfamily.</text>
</comment>
<evidence type="ECO:0000313" key="7">
    <source>
        <dbReference type="Proteomes" id="UP000464452"/>
    </source>
</evidence>
<evidence type="ECO:0000256" key="3">
    <source>
        <dbReference type="ARBA" id="ARBA00013368"/>
    </source>
</evidence>
<dbReference type="EMBL" id="CP048617">
    <property type="protein sequence ID" value="QIB26069.1"/>
    <property type="molecule type" value="Genomic_DNA"/>
</dbReference>
<dbReference type="SUPFAM" id="SSF75712">
    <property type="entry name" value="Rad50 coiled-coil Zn hook"/>
    <property type="match status" value="1"/>
</dbReference>
<dbReference type="Gene3D" id="3.40.50.300">
    <property type="entry name" value="P-loop containing nucleotide triphosphate hydrolases"/>
    <property type="match status" value="1"/>
</dbReference>
<dbReference type="InterPro" id="IPR038729">
    <property type="entry name" value="Rad50/SbcC_AAA"/>
</dbReference>
<dbReference type="GO" id="GO:0006302">
    <property type="term" value="P:double-strand break repair"/>
    <property type="evidence" value="ECO:0007669"/>
    <property type="project" value="InterPro"/>
</dbReference>
<dbReference type="Gene3D" id="1.10.287.510">
    <property type="entry name" value="Helix hairpin bin"/>
    <property type="match status" value="1"/>
</dbReference>
<dbReference type="PANTHER" id="PTHR32114:SF2">
    <property type="entry name" value="ABC TRANSPORTER ABCH.3"/>
    <property type="match status" value="1"/>
</dbReference>